<dbReference type="Proteomes" id="UP000003457">
    <property type="component" value="Unassembled WGS sequence"/>
</dbReference>
<accession>A0AB72YYY0</accession>
<reference evidence="1 2" key="1">
    <citation type="submission" date="2010-10" db="EMBL/GenBank/DDBJ databases">
        <authorList>
            <person name="Durkin A.S."/>
            <person name="Madupu R."/>
            <person name="Torralba M."/>
            <person name="Gillis M."/>
            <person name="Methe B."/>
            <person name="Sutton G."/>
            <person name="Nelson K.E."/>
        </authorList>
    </citation>
    <scope>NUCLEOTIDE SEQUENCE [LARGE SCALE GENOMIC DNA]</scope>
    <source>
        <strain evidence="1 2">JCVIHMP022</strain>
    </source>
</reference>
<dbReference type="EMBL" id="AEHJ01000032">
    <property type="protein sequence ID" value="EFO77015.1"/>
    <property type="molecule type" value="Genomic_DNA"/>
</dbReference>
<gene>
    <name evidence="1" type="ORF">HMPREF9003_0806</name>
</gene>
<evidence type="ECO:0000313" key="2">
    <source>
        <dbReference type="Proteomes" id="UP000003457"/>
    </source>
</evidence>
<protein>
    <submittedName>
        <fullName evidence="1">Uncharacterized protein</fullName>
    </submittedName>
</protein>
<sequence length="45" mass="5356">MFTCYTQIVQKVTNLSKSEQRSCFRRIRRNRMPAHSQLNIGKART</sequence>
<organism evidence="1 2">
    <name type="scientific">Bifidobacterium dentium JCVIHMP022</name>
    <dbReference type="NCBI Taxonomy" id="553191"/>
    <lineage>
        <taxon>Bacteria</taxon>
        <taxon>Bacillati</taxon>
        <taxon>Actinomycetota</taxon>
        <taxon>Actinomycetes</taxon>
        <taxon>Bifidobacteriales</taxon>
        <taxon>Bifidobacteriaceae</taxon>
        <taxon>Bifidobacterium</taxon>
    </lineage>
</organism>
<dbReference type="AlphaFoldDB" id="A0AB72YYY0"/>
<evidence type="ECO:0000313" key="1">
    <source>
        <dbReference type="EMBL" id="EFO77015.1"/>
    </source>
</evidence>
<proteinExistence type="predicted"/>
<name>A0AB72YYY0_9BIFI</name>
<comment type="caution">
    <text evidence="1">The sequence shown here is derived from an EMBL/GenBank/DDBJ whole genome shotgun (WGS) entry which is preliminary data.</text>
</comment>